<dbReference type="Gene3D" id="3.30.460.30">
    <property type="entry name" value="Glutamyl-tRNA reductase, N-terminal domain"/>
    <property type="match status" value="1"/>
</dbReference>
<feature type="binding site" evidence="8">
    <location>
        <begin position="184"/>
        <end position="189"/>
    </location>
    <ligand>
        <name>NADP(+)</name>
        <dbReference type="ChEBI" id="CHEBI:58349"/>
    </ligand>
</feature>
<gene>
    <name evidence="8 14" type="primary">hemA</name>
    <name evidence="14" type="ORF">ACFQ2X_02045</name>
</gene>
<feature type="region of interest" description="Disordered" evidence="10">
    <location>
        <begin position="414"/>
        <end position="440"/>
    </location>
</feature>
<evidence type="ECO:0000256" key="9">
    <source>
        <dbReference type="RuleBase" id="RU000584"/>
    </source>
</evidence>
<organism evidence="14 15">
    <name type="scientific">Microbulbifer celer</name>
    <dbReference type="NCBI Taxonomy" id="435905"/>
    <lineage>
        <taxon>Bacteria</taxon>
        <taxon>Pseudomonadati</taxon>
        <taxon>Pseudomonadota</taxon>
        <taxon>Gammaproteobacteria</taxon>
        <taxon>Cellvibrionales</taxon>
        <taxon>Microbulbiferaceae</taxon>
        <taxon>Microbulbifer</taxon>
    </lineage>
</organism>
<protein>
    <recommendedName>
        <fullName evidence="3 8">Glutamyl-tRNA reductase</fullName>
        <shortName evidence="8">GluTR</shortName>
        <ecNumber evidence="3 8">1.2.1.70</ecNumber>
    </recommendedName>
</protein>
<dbReference type="SUPFAM" id="SSF69742">
    <property type="entry name" value="Glutamyl tRNA-reductase catalytic, N-terminal domain"/>
    <property type="match status" value="1"/>
</dbReference>
<dbReference type="EMBL" id="JBHTLR010000004">
    <property type="protein sequence ID" value="MFD1215370.1"/>
    <property type="molecule type" value="Genomic_DNA"/>
</dbReference>
<dbReference type="Gene3D" id="3.40.50.720">
    <property type="entry name" value="NAD(P)-binding Rossmann-like Domain"/>
    <property type="match status" value="1"/>
</dbReference>
<comment type="function">
    <text evidence="8">Catalyzes the NADPH-dependent reduction of glutamyl-tRNA(Glu) to glutamate 1-semialdehyde (GSA).</text>
</comment>
<evidence type="ECO:0000256" key="1">
    <source>
        <dbReference type="ARBA" id="ARBA00005059"/>
    </source>
</evidence>
<sequence length="440" mass="47842">MSILALGINHDSAPLEVRERVAFAPEVMPSALEEARRALSCPELAILSTCNRTEIYGDVAPEAVLQWIADYHQVPLDQLAACHYHYLDESAVRHIMSVACGLDSLVLGEPQILGQMKSAYAVARESGSVGSTLHNVFQQVFAVAKKVRTETAIGENPVSVAFAAVSLASRIFTDLGQQTAMLIGAGETIELVARHLLDKGVKKLIVANRTLNRAQSLAEDFGAEAILLADIPEYLPRADIVISSTASQLPILGKGAVETALKQRRHSPMFMVDIAVPRDIEPQVGKLDDVYLYTVDDLRGVIDEGKRLREKAAEAAHLIVEKAAHSFMRERRSLQAVDSIRSYRQQAQGISREELEKALVQLRAGGDPEQLMEQMARSLTNKLIHAPTVSLRRATAEGDLERLRIAREVVGLAPQALEDRNSGNTKGTGSGKGPAGNKQD</sequence>
<comment type="domain">
    <text evidence="8">Possesses an unusual extended V-shaped dimeric structure with each monomer consisting of three distinct domains arranged along a curved 'spinal' alpha-helix. The N-terminal catalytic domain specifically recognizes the glutamate moiety of the substrate. The second domain is the NADPH-binding domain, and the third C-terminal domain is responsible for dimerization.</text>
</comment>
<name>A0ABW3U6D1_9GAMM</name>
<proteinExistence type="inferred from homology"/>
<dbReference type="Pfam" id="PF05201">
    <property type="entry name" value="GlutR_N"/>
    <property type="match status" value="1"/>
</dbReference>
<comment type="miscellaneous">
    <text evidence="8">During catalysis, the active site Cys acts as a nucleophile attacking the alpha-carbonyl group of tRNA-bound glutamate with the formation of a thioester intermediate between enzyme and glutamate, and the concomitant release of tRNA(Glu). The thioester intermediate is finally reduced by direct hydride transfer from NADPH, to form the product GSA.</text>
</comment>
<evidence type="ECO:0000259" key="12">
    <source>
        <dbReference type="Pfam" id="PF01488"/>
    </source>
</evidence>
<keyword evidence="6 8" id="KW-0627">Porphyrin biosynthesis</keyword>
<comment type="caution">
    <text evidence="14">The sequence shown here is derived from an EMBL/GenBank/DDBJ whole genome shotgun (WGS) entry which is preliminary data.</text>
</comment>
<feature type="binding site" evidence="8">
    <location>
        <position position="115"/>
    </location>
    <ligand>
        <name>substrate</name>
    </ligand>
</feature>
<keyword evidence="4 8" id="KW-0521">NADP</keyword>
<dbReference type="Proteomes" id="UP001597264">
    <property type="component" value="Unassembled WGS sequence"/>
</dbReference>
<dbReference type="InterPro" id="IPR015896">
    <property type="entry name" value="4pyrrol_synth_GluRdtase_dimer"/>
</dbReference>
<evidence type="ECO:0000256" key="2">
    <source>
        <dbReference type="ARBA" id="ARBA00005916"/>
    </source>
</evidence>
<reference evidence="15" key="1">
    <citation type="journal article" date="2019" name="Int. J. Syst. Evol. Microbiol.">
        <title>The Global Catalogue of Microorganisms (GCM) 10K type strain sequencing project: providing services to taxonomists for standard genome sequencing and annotation.</title>
        <authorList>
            <consortium name="The Broad Institute Genomics Platform"/>
            <consortium name="The Broad Institute Genome Sequencing Center for Infectious Disease"/>
            <person name="Wu L."/>
            <person name="Ma J."/>
        </authorList>
    </citation>
    <scope>NUCLEOTIDE SEQUENCE [LARGE SCALE GENOMIC DNA]</scope>
    <source>
        <strain evidence="15">CCUG 54356</strain>
    </source>
</reference>
<feature type="binding site" evidence="8">
    <location>
        <begin position="49"/>
        <end position="52"/>
    </location>
    <ligand>
        <name>substrate</name>
    </ligand>
</feature>
<dbReference type="InterPro" id="IPR000343">
    <property type="entry name" value="4pyrrol_synth_GluRdtase"/>
</dbReference>
<dbReference type="InterPro" id="IPR036343">
    <property type="entry name" value="GluRdtase_N_sf"/>
</dbReference>
<dbReference type="RefSeq" id="WP_230437883.1">
    <property type="nucleotide sequence ID" value="NZ_CP087715.1"/>
</dbReference>
<comment type="catalytic activity">
    <reaction evidence="7 8 9">
        <text>(S)-4-amino-5-oxopentanoate + tRNA(Glu) + NADP(+) = L-glutamyl-tRNA(Glu) + NADPH + H(+)</text>
        <dbReference type="Rhea" id="RHEA:12344"/>
        <dbReference type="Rhea" id="RHEA-COMP:9663"/>
        <dbReference type="Rhea" id="RHEA-COMP:9680"/>
        <dbReference type="ChEBI" id="CHEBI:15378"/>
        <dbReference type="ChEBI" id="CHEBI:57501"/>
        <dbReference type="ChEBI" id="CHEBI:57783"/>
        <dbReference type="ChEBI" id="CHEBI:58349"/>
        <dbReference type="ChEBI" id="CHEBI:78442"/>
        <dbReference type="ChEBI" id="CHEBI:78520"/>
        <dbReference type="EC" id="1.2.1.70"/>
    </reaction>
</comment>
<feature type="domain" description="Quinate/shikimate 5-dehydrogenase/glutamyl-tRNA reductase" evidence="12">
    <location>
        <begin position="167"/>
        <end position="301"/>
    </location>
</feature>
<dbReference type="PIRSF" id="PIRSF000445">
    <property type="entry name" value="4pyrrol_synth_GluRdtase"/>
    <property type="match status" value="1"/>
</dbReference>
<comment type="similarity">
    <text evidence="2 8 9">Belongs to the glutamyl-tRNA reductase family.</text>
</comment>
<keyword evidence="15" id="KW-1185">Reference proteome</keyword>
<feature type="binding site" evidence="8">
    <location>
        <position position="104"/>
    </location>
    <ligand>
        <name>substrate</name>
    </ligand>
</feature>
<evidence type="ECO:0000256" key="5">
    <source>
        <dbReference type="ARBA" id="ARBA00023002"/>
    </source>
</evidence>
<dbReference type="GO" id="GO:0008883">
    <property type="term" value="F:glutamyl-tRNA reductase activity"/>
    <property type="evidence" value="ECO:0007669"/>
    <property type="project" value="UniProtKB-EC"/>
</dbReference>
<feature type="active site" description="Nucleophile" evidence="8">
    <location>
        <position position="50"/>
    </location>
</feature>
<evidence type="ECO:0000259" key="13">
    <source>
        <dbReference type="Pfam" id="PF05201"/>
    </source>
</evidence>
<feature type="site" description="Important for activity" evidence="8">
    <location>
        <position position="94"/>
    </location>
</feature>
<dbReference type="InterPro" id="IPR036291">
    <property type="entry name" value="NAD(P)-bd_dom_sf"/>
</dbReference>
<dbReference type="Pfam" id="PF00745">
    <property type="entry name" value="GlutR_dimer"/>
    <property type="match status" value="1"/>
</dbReference>
<evidence type="ECO:0000256" key="6">
    <source>
        <dbReference type="ARBA" id="ARBA00023244"/>
    </source>
</evidence>
<comment type="subunit">
    <text evidence="8">Homodimer.</text>
</comment>
<dbReference type="EC" id="1.2.1.70" evidence="3 8"/>
<dbReference type="InterPro" id="IPR018214">
    <property type="entry name" value="GluRdtase_CS"/>
</dbReference>
<evidence type="ECO:0000259" key="11">
    <source>
        <dbReference type="Pfam" id="PF00745"/>
    </source>
</evidence>
<dbReference type="PANTHER" id="PTHR43013">
    <property type="entry name" value="GLUTAMYL-TRNA REDUCTASE"/>
    <property type="match status" value="1"/>
</dbReference>
<dbReference type="Pfam" id="PF01488">
    <property type="entry name" value="Shikimate_DH"/>
    <property type="match status" value="1"/>
</dbReference>
<dbReference type="NCBIfam" id="TIGR01035">
    <property type="entry name" value="hemA"/>
    <property type="match status" value="1"/>
</dbReference>
<accession>A0ABW3U6D1</accession>
<dbReference type="InterPro" id="IPR006151">
    <property type="entry name" value="Shikm_DH/Glu-tRNA_Rdtase"/>
</dbReference>
<dbReference type="PANTHER" id="PTHR43013:SF1">
    <property type="entry name" value="GLUTAMYL-TRNA REDUCTASE"/>
    <property type="match status" value="1"/>
</dbReference>
<dbReference type="InterPro" id="IPR036453">
    <property type="entry name" value="GluRdtase_dimer_dom_sf"/>
</dbReference>
<dbReference type="CDD" id="cd05213">
    <property type="entry name" value="NAD_bind_Glutamyl_tRNA_reduct"/>
    <property type="match status" value="1"/>
</dbReference>
<dbReference type="InterPro" id="IPR015895">
    <property type="entry name" value="4pyrrol_synth_GluRdtase_N"/>
</dbReference>
<feature type="domain" description="Tetrapyrrole biosynthesis glutamyl-tRNA reductase dimerisation" evidence="11">
    <location>
        <begin position="316"/>
        <end position="411"/>
    </location>
</feature>
<dbReference type="HAMAP" id="MF_00087">
    <property type="entry name" value="Glu_tRNA_reductase"/>
    <property type="match status" value="1"/>
</dbReference>
<evidence type="ECO:0000256" key="8">
    <source>
        <dbReference type="HAMAP-Rule" id="MF_00087"/>
    </source>
</evidence>
<evidence type="ECO:0000313" key="15">
    <source>
        <dbReference type="Proteomes" id="UP001597264"/>
    </source>
</evidence>
<feature type="domain" description="Glutamyl-tRNA reductase N-terminal" evidence="13">
    <location>
        <begin position="6"/>
        <end position="151"/>
    </location>
</feature>
<comment type="pathway">
    <text evidence="1 8 9">Porphyrin-containing compound metabolism; protoporphyrin-IX biosynthesis; 5-aminolevulinate from L-glutamyl-tRNA(Glu): step 1/2.</text>
</comment>
<evidence type="ECO:0000256" key="7">
    <source>
        <dbReference type="ARBA" id="ARBA00047464"/>
    </source>
</evidence>
<dbReference type="SUPFAM" id="SSF51735">
    <property type="entry name" value="NAD(P)-binding Rossmann-fold domains"/>
    <property type="match status" value="1"/>
</dbReference>
<dbReference type="SUPFAM" id="SSF69075">
    <property type="entry name" value="Glutamyl tRNA-reductase dimerization domain"/>
    <property type="match status" value="1"/>
</dbReference>
<evidence type="ECO:0000256" key="10">
    <source>
        <dbReference type="SAM" id="MobiDB-lite"/>
    </source>
</evidence>
<dbReference type="PROSITE" id="PS00747">
    <property type="entry name" value="GLUTR"/>
    <property type="match status" value="1"/>
</dbReference>
<evidence type="ECO:0000256" key="3">
    <source>
        <dbReference type="ARBA" id="ARBA00012970"/>
    </source>
</evidence>
<keyword evidence="5 8" id="KW-0560">Oxidoreductase</keyword>
<feature type="binding site" evidence="8">
    <location>
        <begin position="109"/>
        <end position="111"/>
    </location>
    <ligand>
        <name>substrate</name>
    </ligand>
</feature>
<evidence type="ECO:0000256" key="4">
    <source>
        <dbReference type="ARBA" id="ARBA00022857"/>
    </source>
</evidence>
<evidence type="ECO:0000313" key="14">
    <source>
        <dbReference type="EMBL" id="MFD1215370.1"/>
    </source>
</evidence>